<dbReference type="Gene3D" id="3.90.650.10">
    <property type="entry name" value="PurM-like C-terminal domain"/>
    <property type="match status" value="1"/>
</dbReference>
<accession>A0A7X3LYB2</accession>
<keyword evidence="2" id="KW-0547">Nucleotide-binding</keyword>
<dbReference type="Gene3D" id="3.30.1330.10">
    <property type="entry name" value="PurM-like, N-terminal domain"/>
    <property type="match status" value="1"/>
</dbReference>
<dbReference type="SUPFAM" id="SSF56042">
    <property type="entry name" value="PurM C-terminal domain-like"/>
    <property type="match status" value="1"/>
</dbReference>
<name>A0A7X3LYB2_9HYPH</name>
<evidence type="ECO:0000256" key="2">
    <source>
        <dbReference type="HAMAP-Rule" id="MF_02128"/>
    </source>
</evidence>
<feature type="binding site" evidence="2">
    <location>
        <position position="272"/>
    </location>
    <ligand>
        <name>substrate</name>
    </ligand>
</feature>
<gene>
    <name evidence="2 5" type="primary">thiL</name>
    <name evidence="5" type="ORF">GR183_20655</name>
</gene>
<feature type="binding site" evidence="2">
    <location>
        <position position="31"/>
    </location>
    <ligand>
        <name>Mg(2+)</name>
        <dbReference type="ChEBI" id="CHEBI:18420"/>
        <label>4</label>
    </ligand>
</feature>
<comment type="caution">
    <text evidence="5">The sequence shown here is derived from an EMBL/GenBank/DDBJ whole genome shotgun (WGS) entry which is preliminary data.</text>
</comment>
<keyword evidence="2" id="KW-0479">Metal-binding</keyword>
<feature type="binding site" evidence="2">
    <location>
        <position position="76"/>
    </location>
    <ligand>
        <name>Mg(2+)</name>
        <dbReference type="ChEBI" id="CHEBI:18420"/>
        <label>3</label>
    </ligand>
</feature>
<proteinExistence type="inferred from homology"/>
<dbReference type="PIRSF" id="PIRSF005303">
    <property type="entry name" value="Thiam_monoph_kin"/>
    <property type="match status" value="1"/>
</dbReference>
<dbReference type="Pfam" id="PF02769">
    <property type="entry name" value="AIRS_C"/>
    <property type="match status" value="1"/>
</dbReference>
<feature type="binding site" evidence="2">
    <location>
        <position position="329"/>
    </location>
    <ligand>
        <name>substrate</name>
    </ligand>
</feature>
<dbReference type="PANTHER" id="PTHR30270:SF0">
    <property type="entry name" value="THIAMINE-MONOPHOSPHATE KINASE"/>
    <property type="match status" value="1"/>
</dbReference>
<dbReference type="InterPro" id="IPR036676">
    <property type="entry name" value="PurM-like_C_sf"/>
</dbReference>
<comment type="caution">
    <text evidence="2">Lacks conserved residue(s) required for the propagation of feature annotation.</text>
</comment>
<evidence type="ECO:0000313" key="6">
    <source>
        <dbReference type="Proteomes" id="UP000433101"/>
    </source>
</evidence>
<dbReference type="UniPathway" id="UPA00060">
    <property type="reaction ID" value="UER00142"/>
</dbReference>
<organism evidence="5 6">
    <name type="scientific">Stappia sediminis</name>
    <dbReference type="NCBI Taxonomy" id="2692190"/>
    <lineage>
        <taxon>Bacteria</taxon>
        <taxon>Pseudomonadati</taxon>
        <taxon>Pseudomonadota</taxon>
        <taxon>Alphaproteobacteria</taxon>
        <taxon>Hyphomicrobiales</taxon>
        <taxon>Stappiaceae</taxon>
        <taxon>Stappia</taxon>
    </lineage>
</organism>
<sequence>MGDNRPGEFELIAKYLAPLATDPGSLALTDDAAVIPSWPGQDLVLTKDMLAAGIHFFPDDPPAAIAAKAIRVNLSDLAAKGAEPKGYLLGLGLPGDWTESFLAEFCQGLKAEQDTFGISLYGGDTIRSPDGFFVSITAIGTLPEGTGVRRSGAKPGDAIFLTGTIGDAALGLKLRLKPELAGTLQLSDADRSHLENRYLLPRPRVKAAAAVRNHANAAVDLSDGLAADLGHICEASGVSARVDIEKLPISKAIFSVITKDAAELGTCIAGGDDYEILACVPAERAEQFAAELKAAGVPARQIGEIAEGEAKVDFLQGGRAIDFAAISGFKHF</sequence>
<comment type="miscellaneous">
    <text evidence="2">Reaction mechanism of ThiL seems to utilize a direct, inline transfer of the gamma-phosphate of ATP to TMP rather than a phosphorylated enzyme intermediate.</text>
</comment>
<keyword evidence="2" id="KW-0067">ATP-binding</keyword>
<dbReference type="PANTHER" id="PTHR30270">
    <property type="entry name" value="THIAMINE-MONOPHOSPHATE KINASE"/>
    <property type="match status" value="1"/>
</dbReference>
<dbReference type="RefSeq" id="WP_160777574.1">
    <property type="nucleotide sequence ID" value="NZ_WUMV01000010.1"/>
</dbReference>
<feature type="binding site" evidence="2">
    <location>
        <position position="46"/>
    </location>
    <ligand>
        <name>Mg(2+)</name>
        <dbReference type="ChEBI" id="CHEBI:18420"/>
        <label>4</label>
    </ligand>
</feature>
<comment type="similarity">
    <text evidence="2">Belongs to the thiamine-monophosphate kinase family.</text>
</comment>
<comment type="function">
    <text evidence="2">Catalyzes the ATP-dependent phosphorylation of thiamine-monophosphate (TMP) to form thiamine-pyrophosphate (TPP), the active form of vitamin B1.</text>
</comment>
<dbReference type="NCBIfam" id="TIGR01379">
    <property type="entry name" value="thiL"/>
    <property type="match status" value="1"/>
</dbReference>
<feature type="domain" description="PurM-like C-terminal" evidence="4">
    <location>
        <begin position="154"/>
        <end position="309"/>
    </location>
</feature>
<dbReference type="Proteomes" id="UP000433101">
    <property type="component" value="Unassembled WGS sequence"/>
</dbReference>
<dbReference type="InterPro" id="IPR016188">
    <property type="entry name" value="PurM-like_N"/>
</dbReference>
<dbReference type="AlphaFoldDB" id="A0A7X3LYB2"/>
<keyword evidence="2" id="KW-0460">Magnesium</keyword>
<feature type="domain" description="PurM-like N-terminal" evidence="3">
    <location>
        <begin position="30"/>
        <end position="141"/>
    </location>
</feature>
<feature type="binding site" evidence="2">
    <location>
        <position position="124"/>
    </location>
    <ligand>
        <name>Mg(2+)</name>
        <dbReference type="ChEBI" id="CHEBI:18420"/>
        <label>1</label>
    </ligand>
</feature>
<comment type="pathway">
    <text evidence="2">Cofactor biosynthesis; thiamine diphosphate biosynthesis; thiamine diphosphate from thiamine phosphate: step 1/1.</text>
</comment>
<feature type="binding site" evidence="2">
    <location>
        <position position="150"/>
    </location>
    <ligand>
        <name>ATP</name>
        <dbReference type="ChEBI" id="CHEBI:30616"/>
    </ligand>
</feature>
<dbReference type="GO" id="GO:0009030">
    <property type="term" value="F:thiamine-phosphate kinase activity"/>
    <property type="evidence" value="ECO:0007669"/>
    <property type="project" value="UniProtKB-UniRule"/>
</dbReference>
<comment type="catalytic activity">
    <reaction evidence="2">
        <text>thiamine phosphate + ATP = thiamine diphosphate + ADP</text>
        <dbReference type="Rhea" id="RHEA:15913"/>
        <dbReference type="ChEBI" id="CHEBI:30616"/>
        <dbReference type="ChEBI" id="CHEBI:37575"/>
        <dbReference type="ChEBI" id="CHEBI:58937"/>
        <dbReference type="ChEBI" id="CHEBI:456216"/>
        <dbReference type="EC" id="2.7.4.16"/>
    </reaction>
</comment>
<evidence type="ECO:0000259" key="4">
    <source>
        <dbReference type="Pfam" id="PF02769"/>
    </source>
</evidence>
<dbReference type="GO" id="GO:0009229">
    <property type="term" value="P:thiamine diphosphate biosynthetic process"/>
    <property type="evidence" value="ECO:0007669"/>
    <property type="project" value="UniProtKB-UniRule"/>
</dbReference>
<keyword evidence="2 5" id="KW-0418">Kinase</keyword>
<feature type="binding site" evidence="2">
    <location>
        <position position="220"/>
    </location>
    <ligand>
        <name>Mg(2+)</name>
        <dbReference type="ChEBI" id="CHEBI:18420"/>
        <label>3</label>
    </ligand>
</feature>
<feature type="binding site" evidence="2">
    <location>
        <position position="76"/>
    </location>
    <ligand>
        <name>Mg(2+)</name>
        <dbReference type="ChEBI" id="CHEBI:18420"/>
        <label>4</label>
    </ligand>
</feature>
<dbReference type="InterPro" id="IPR006283">
    <property type="entry name" value="ThiL-like"/>
</dbReference>
<dbReference type="InterPro" id="IPR010918">
    <property type="entry name" value="PurM-like_C_dom"/>
</dbReference>
<dbReference type="EC" id="2.7.4.16" evidence="2"/>
<dbReference type="InterPro" id="IPR036921">
    <property type="entry name" value="PurM-like_N_sf"/>
</dbReference>
<evidence type="ECO:0000259" key="3">
    <source>
        <dbReference type="Pfam" id="PF00586"/>
    </source>
</evidence>
<dbReference type="GO" id="GO:0009228">
    <property type="term" value="P:thiamine biosynthetic process"/>
    <property type="evidence" value="ECO:0007669"/>
    <property type="project" value="UniProtKB-KW"/>
</dbReference>
<keyword evidence="2 5" id="KW-0808">Transferase</keyword>
<keyword evidence="6" id="KW-1185">Reference proteome</keyword>
<feature type="binding site" evidence="2">
    <location>
        <position position="48"/>
    </location>
    <ligand>
        <name>Mg(2+)</name>
        <dbReference type="ChEBI" id="CHEBI:18420"/>
        <label>1</label>
    </ligand>
</feature>
<feature type="binding site" evidence="2">
    <location>
        <position position="48"/>
    </location>
    <ligand>
        <name>Mg(2+)</name>
        <dbReference type="ChEBI" id="CHEBI:18420"/>
        <label>2</label>
    </ligand>
</feature>
<evidence type="ECO:0000313" key="5">
    <source>
        <dbReference type="EMBL" id="MXN67325.1"/>
    </source>
</evidence>
<feature type="binding site" evidence="2">
    <location>
        <position position="31"/>
    </location>
    <ligand>
        <name>Mg(2+)</name>
        <dbReference type="ChEBI" id="CHEBI:18420"/>
        <label>3</label>
    </ligand>
</feature>
<feature type="binding site" evidence="2">
    <location>
        <position position="223"/>
    </location>
    <ligand>
        <name>Mg(2+)</name>
        <dbReference type="ChEBI" id="CHEBI:18420"/>
        <label>5</label>
    </ligand>
</feature>
<dbReference type="CDD" id="cd02194">
    <property type="entry name" value="ThiL"/>
    <property type="match status" value="1"/>
</dbReference>
<feature type="binding site" evidence="2">
    <location>
        <position position="76"/>
    </location>
    <ligand>
        <name>Mg(2+)</name>
        <dbReference type="ChEBI" id="CHEBI:18420"/>
        <label>2</label>
    </ligand>
</feature>
<dbReference type="GO" id="GO:0005524">
    <property type="term" value="F:ATP binding"/>
    <property type="evidence" value="ECO:0007669"/>
    <property type="project" value="UniProtKB-UniRule"/>
</dbReference>
<feature type="binding site" evidence="2">
    <location>
        <position position="222"/>
    </location>
    <ligand>
        <name>ATP</name>
        <dbReference type="ChEBI" id="CHEBI:30616"/>
    </ligand>
</feature>
<dbReference type="HAMAP" id="MF_02128">
    <property type="entry name" value="TMP_kinase"/>
    <property type="match status" value="1"/>
</dbReference>
<evidence type="ECO:0000256" key="1">
    <source>
        <dbReference type="ARBA" id="ARBA00022977"/>
    </source>
</evidence>
<dbReference type="GO" id="GO:0000287">
    <property type="term" value="F:magnesium ion binding"/>
    <property type="evidence" value="ECO:0007669"/>
    <property type="project" value="UniProtKB-UniRule"/>
</dbReference>
<feature type="binding site" evidence="2">
    <location>
        <position position="55"/>
    </location>
    <ligand>
        <name>substrate</name>
    </ligand>
</feature>
<reference evidence="5 6" key="1">
    <citation type="submission" date="2019-12" db="EMBL/GenBank/DDBJ databases">
        <authorList>
            <person name="Li M."/>
        </authorList>
    </citation>
    <scope>NUCLEOTIDE SEQUENCE [LARGE SCALE GENOMIC DNA]</scope>
    <source>
        <strain evidence="5 6">GBMRC 2046</strain>
    </source>
</reference>
<dbReference type="Pfam" id="PF00586">
    <property type="entry name" value="AIRS"/>
    <property type="match status" value="1"/>
</dbReference>
<protein>
    <recommendedName>
        <fullName evidence="2">Thiamine-monophosphate kinase</fullName>
        <shortName evidence="2">TMP kinase</shortName>
        <shortName evidence="2">Thiamine-phosphate kinase</shortName>
        <ecNumber evidence="2">2.7.4.16</ecNumber>
    </recommendedName>
</protein>
<feature type="binding site" evidence="2">
    <location>
        <begin position="123"/>
        <end position="124"/>
    </location>
    <ligand>
        <name>ATP</name>
        <dbReference type="ChEBI" id="CHEBI:30616"/>
    </ligand>
</feature>
<dbReference type="EMBL" id="WUMV01000010">
    <property type="protein sequence ID" value="MXN67325.1"/>
    <property type="molecule type" value="Genomic_DNA"/>
</dbReference>
<dbReference type="SUPFAM" id="SSF55326">
    <property type="entry name" value="PurM N-terminal domain-like"/>
    <property type="match status" value="1"/>
</dbReference>
<keyword evidence="1 2" id="KW-0784">Thiamine biosynthesis</keyword>